<organism evidence="10">
    <name type="scientific">marine metagenome</name>
    <dbReference type="NCBI Taxonomy" id="408172"/>
    <lineage>
        <taxon>unclassified sequences</taxon>
        <taxon>metagenomes</taxon>
        <taxon>ecological metagenomes</taxon>
    </lineage>
</organism>
<dbReference type="InterPro" id="IPR043130">
    <property type="entry name" value="CDP-OH_PTrfase_TM_dom"/>
</dbReference>
<dbReference type="Pfam" id="PF01066">
    <property type="entry name" value="CDP-OH_P_transf"/>
    <property type="match status" value="1"/>
</dbReference>
<keyword evidence="5" id="KW-0443">Lipid metabolism</keyword>
<dbReference type="GO" id="GO:0016780">
    <property type="term" value="F:phosphotransferase activity, for other substituted phosphate groups"/>
    <property type="evidence" value="ECO:0007669"/>
    <property type="project" value="InterPro"/>
</dbReference>
<protein>
    <recommendedName>
        <fullName evidence="11">CDP-diacylglycerol--glycerol-3-phosphate 3-phosphatidyltransferase</fullName>
    </recommendedName>
</protein>
<dbReference type="EMBL" id="UINC01173590">
    <property type="protein sequence ID" value="SVD79265.1"/>
    <property type="molecule type" value="Genomic_DNA"/>
</dbReference>
<reference evidence="10" key="1">
    <citation type="submission" date="2018-05" db="EMBL/GenBank/DDBJ databases">
        <authorList>
            <person name="Lanie J.A."/>
            <person name="Ng W.-L."/>
            <person name="Kazmierczak K.M."/>
            <person name="Andrzejewski T.M."/>
            <person name="Davidsen T.M."/>
            <person name="Wayne K.J."/>
            <person name="Tettelin H."/>
            <person name="Glass J.I."/>
            <person name="Rusch D."/>
            <person name="Podicherti R."/>
            <person name="Tsui H.-C.T."/>
            <person name="Winkler M.E."/>
        </authorList>
    </citation>
    <scope>NUCLEOTIDE SEQUENCE</scope>
</reference>
<proteinExistence type="predicted"/>
<evidence type="ECO:0000256" key="5">
    <source>
        <dbReference type="ARBA" id="ARBA00023098"/>
    </source>
</evidence>
<keyword evidence="7" id="KW-0594">Phospholipid biosynthesis</keyword>
<feature type="transmembrane region" description="Helical" evidence="9">
    <location>
        <begin position="68"/>
        <end position="90"/>
    </location>
</feature>
<dbReference type="InterPro" id="IPR050324">
    <property type="entry name" value="CDP-alcohol_PTase-I"/>
</dbReference>
<evidence type="ECO:0000256" key="6">
    <source>
        <dbReference type="ARBA" id="ARBA00023136"/>
    </source>
</evidence>
<evidence type="ECO:0000256" key="8">
    <source>
        <dbReference type="ARBA" id="ARBA00023264"/>
    </source>
</evidence>
<evidence type="ECO:0000256" key="4">
    <source>
        <dbReference type="ARBA" id="ARBA00022989"/>
    </source>
</evidence>
<keyword evidence="8" id="KW-1208">Phospholipid metabolism</keyword>
<feature type="non-terminal residue" evidence="10">
    <location>
        <position position="136"/>
    </location>
</feature>
<evidence type="ECO:0008006" key="11">
    <source>
        <dbReference type="Google" id="ProtNLM"/>
    </source>
</evidence>
<evidence type="ECO:0000256" key="2">
    <source>
        <dbReference type="ARBA" id="ARBA00022516"/>
    </source>
</evidence>
<dbReference type="AlphaFoldDB" id="A0A382Y8T2"/>
<feature type="transmembrane region" description="Helical" evidence="9">
    <location>
        <begin position="96"/>
        <end position="114"/>
    </location>
</feature>
<dbReference type="InterPro" id="IPR000462">
    <property type="entry name" value="CDP-OH_P_trans"/>
</dbReference>
<dbReference type="PANTHER" id="PTHR14269:SF11">
    <property type="entry name" value="CDP-DIACYLGLYCEROL--GLYCEROL-3-PHOSPHATE 3-PHOSPHATIDYLTRANSFERASE"/>
    <property type="match status" value="1"/>
</dbReference>
<name>A0A382Y8T2_9ZZZZ</name>
<keyword evidence="6 9" id="KW-0472">Membrane</keyword>
<evidence type="ECO:0000313" key="10">
    <source>
        <dbReference type="EMBL" id="SVD79265.1"/>
    </source>
</evidence>
<gene>
    <name evidence="10" type="ORF">METZ01_LOCUS432119</name>
</gene>
<comment type="subcellular location">
    <subcellularLocation>
        <location evidence="1">Membrane</location>
        <topology evidence="1">Multi-pass membrane protein</topology>
    </subcellularLocation>
</comment>
<keyword evidence="2" id="KW-0444">Lipid biosynthesis</keyword>
<dbReference type="GO" id="GO:0046474">
    <property type="term" value="P:glycerophospholipid biosynthetic process"/>
    <property type="evidence" value="ECO:0007669"/>
    <property type="project" value="TreeGrafter"/>
</dbReference>
<evidence type="ECO:0000256" key="1">
    <source>
        <dbReference type="ARBA" id="ARBA00004141"/>
    </source>
</evidence>
<dbReference type="PANTHER" id="PTHR14269">
    <property type="entry name" value="CDP-DIACYLGLYCEROL--GLYCEROL-3-PHOSPHATE 3-PHOSPHATIDYLTRANSFERASE-RELATED"/>
    <property type="match status" value="1"/>
</dbReference>
<keyword evidence="3 9" id="KW-0812">Transmembrane</keyword>
<evidence type="ECO:0000256" key="7">
    <source>
        <dbReference type="ARBA" id="ARBA00023209"/>
    </source>
</evidence>
<sequence length="136" mass="15165">MNLPNIITILRLFLTPLIVWLVLTENYILGFIFFVFSGLSDALDGYLAKKFNQSSLLGSYLDPIADKVLIVSTILVLGYNGLVPIWLIIIIVSRDIAIFGAVLISFIIGSNLKIKPLTVSKINTFLQIFYIGIIFL</sequence>
<keyword evidence="4 9" id="KW-1133">Transmembrane helix</keyword>
<accession>A0A382Y8T2</accession>
<evidence type="ECO:0000256" key="9">
    <source>
        <dbReference type="SAM" id="Phobius"/>
    </source>
</evidence>
<dbReference type="Gene3D" id="1.20.120.1760">
    <property type="match status" value="1"/>
</dbReference>
<dbReference type="GO" id="GO:0016020">
    <property type="term" value="C:membrane"/>
    <property type="evidence" value="ECO:0007669"/>
    <property type="project" value="UniProtKB-SubCell"/>
</dbReference>
<evidence type="ECO:0000256" key="3">
    <source>
        <dbReference type="ARBA" id="ARBA00022692"/>
    </source>
</evidence>